<evidence type="ECO:0000256" key="3">
    <source>
        <dbReference type="ARBA" id="ARBA00022448"/>
    </source>
</evidence>
<keyword evidence="4 5" id="KW-0732">Signal</keyword>
<dbReference type="PROSITE" id="PS51257">
    <property type="entry name" value="PROKAR_LIPOPROTEIN"/>
    <property type="match status" value="1"/>
</dbReference>
<evidence type="ECO:0000256" key="4">
    <source>
        <dbReference type="ARBA" id="ARBA00022729"/>
    </source>
</evidence>
<feature type="signal peptide" evidence="5">
    <location>
        <begin position="1"/>
        <end position="28"/>
    </location>
</feature>
<accession>A0ABV1L042</accession>
<organism evidence="6 7">
    <name type="scientific">Cohnella silvisoli</name>
    <dbReference type="NCBI Taxonomy" id="2873699"/>
    <lineage>
        <taxon>Bacteria</taxon>
        <taxon>Bacillati</taxon>
        <taxon>Bacillota</taxon>
        <taxon>Bacilli</taxon>
        <taxon>Bacillales</taxon>
        <taxon>Paenibacillaceae</taxon>
        <taxon>Cohnella</taxon>
    </lineage>
</organism>
<dbReference type="PANTHER" id="PTHR43649">
    <property type="entry name" value="ARABINOSE-BINDING PROTEIN-RELATED"/>
    <property type="match status" value="1"/>
</dbReference>
<evidence type="ECO:0000313" key="7">
    <source>
        <dbReference type="Proteomes" id="UP001493487"/>
    </source>
</evidence>
<comment type="caution">
    <text evidence="6">The sequence shown here is derived from an EMBL/GenBank/DDBJ whole genome shotgun (WGS) entry which is preliminary data.</text>
</comment>
<dbReference type="SUPFAM" id="SSF53850">
    <property type="entry name" value="Periplasmic binding protein-like II"/>
    <property type="match status" value="1"/>
</dbReference>
<dbReference type="CDD" id="cd13585">
    <property type="entry name" value="PBP2_TMBP_like"/>
    <property type="match status" value="1"/>
</dbReference>
<gene>
    <name evidence="6" type="ORF">QJS35_24935</name>
</gene>
<evidence type="ECO:0000256" key="5">
    <source>
        <dbReference type="SAM" id="SignalP"/>
    </source>
</evidence>
<reference evidence="6 7" key="1">
    <citation type="journal article" date="2023" name="Genome Announc.">
        <title>Pan-Genome Analyses of the Genus Cohnella and Proposal of the Novel Species Cohnella silvisoli sp. nov., Isolated from Forest Soil.</title>
        <authorList>
            <person name="Wang C."/>
            <person name="Mao L."/>
            <person name="Bao G."/>
            <person name="Zhu H."/>
        </authorList>
    </citation>
    <scope>NUCLEOTIDE SEQUENCE [LARGE SCALE GENOMIC DNA]</scope>
    <source>
        <strain evidence="6 7">NL03-T5-1</strain>
    </source>
</reference>
<keyword evidence="7" id="KW-1185">Reference proteome</keyword>
<dbReference type="RefSeq" id="WP_232188044.1">
    <property type="nucleotide sequence ID" value="NZ_JAIOAP010000015.1"/>
</dbReference>
<name>A0ABV1L042_9BACL</name>
<dbReference type="InterPro" id="IPR006059">
    <property type="entry name" value="SBP"/>
</dbReference>
<dbReference type="Gene3D" id="3.40.190.10">
    <property type="entry name" value="Periplasmic binding protein-like II"/>
    <property type="match status" value="1"/>
</dbReference>
<evidence type="ECO:0000313" key="6">
    <source>
        <dbReference type="EMBL" id="MEQ4485637.1"/>
    </source>
</evidence>
<dbReference type="PANTHER" id="PTHR43649:SF31">
    <property type="entry name" value="SN-GLYCEROL-3-PHOSPHATE-BINDING PERIPLASMIC PROTEIN UGPB"/>
    <property type="match status" value="1"/>
</dbReference>
<evidence type="ECO:0000256" key="2">
    <source>
        <dbReference type="ARBA" id="ARBA00008520"/>
    </source>
</evidence>
<evidence type="ECO:0000256" key="1">
    <source>
        <dbReference type="ARBA" id="ARBA00004196"/>
    </source>
</evidence>
<dbReference type="Pfam" id="PF01547">
    <property type="entry name" value="SBP_bac_1"/>
    <property type="match status" value="1"/>
</dbReference>
<comment type="subcellular location">
    <subcellularLocation>
        <location evidence="1">Cell envelope</location>
    </subcellularLocation>
</comment>
<dbReference type="Proteomes" id="UP001493487">
    <property type="component" value="Unassembled WGS sequence"/>
</dbReference>
<dbReference type="InterPro" id="IPR050490">
    <property type="entry name" value="Bact_solute-bd_prot1"/>
</dbReference>
<proteinExistence type="inferred from homology"/>
<feature type="chain" id="PRO_5045807113" evidence="5">
    <location>
        <begin position="29"/>
        <end position="451"/>
    </location>
</feature>
<keyword evidence="3" id="KW-0813">Transport</keyword>
<protein>
    <submittedName>
        <fullName evidence="6">Sugar ABC transporter substrate-binding protein</fullName>
    </submittedName>
</protein>
<comment type="similarity">
    <text evidence="2">Belongs to the bacterial solute-binding protein 1 family.</text>
</comment>
<dbReference type="EMBL" id="JASKHM010000016">
    <property type="protein sequence ID" value="MEQ4485637.1"/>
    <property type="molecule type" value="Genomic_DNA"/>
</dbReference>
<sequence>MFNNNRLRRLLRLAGCFLVILSMLAGCAGGGFGAASSPAASEQAELVWLMSTDPVKNKWQEKTVAEFGHTHPHIRIKLLNVPYEQFDQKLAALIASGNAPDIWNPNQADSGFATYLQMGALLDLSPYYENSKAEMNGLDVKMMDIYRVNGKLYGVPYISNATYFYYNKDLFDQAQLPYPPTNWDDTTWTFETMRDVARRLTLATDNPETHIYGVMHELSPNALSWAFGGDLLPADAYETGLIRKPNVVTAENTAAIRYFSELALTDGVSPSHQALSSAYTLGNPFLSGKIAMTITGGWGLRSYQSADFRWGVAAVPYHEGRQVPLYVDPWSISAATSHPDEAWEFVKFLTSPDGGAGSYMTDVGRTPAESGLLTQWYEATAAELDMDARDLKEVHEGALKYGRRADNHLIAYYPIILDTMNQSLGPVWNGTTSVEEGLADMQRNLESLHLE</sequence>